<dbReference type="AlphaFoldDB" id="A0AA41XDK4"/>
<proteinExistence type="predicted"/>
<dbReference type="Pfam" id="PF01527">
    <property type="entry name" value="HTH_Tnp_1"/>
    <property type="match status" value="1"/>
</dbReference>
<dbReference type="SUPFAM" id="SSF46689">
    <property type="entry name" value="Homeodomain-like"/>
    <property type="match status" value="1"/>
</dbReference>
<accession>A0AA41XDK4</accession>
<dbReference type="GO" id="GO:0006313">
    <property type="term" value="P:DNA transposition"/>
    <property type="evidence" value="ECO:0007669"/>
    <property type="project" value="InterPro"/>
</dbReference>
<evidence type="ECO:0000313" key="1">
    <source>
        <dbReference type="EMBL" id="MCP8970935.1"/>
    </source>
</evidence>
<dbReference type="InterPro" id="IPR009057">
    <property type="entry name" value="Homeodomain-like_sf"/>
</dbReference>
<dbReference type="GO" id="GO:0004803">
    <property type="term" value="F:transposase activity"/>
    <property type="evidence" value="ECO:0007669"/>
    <property type="project" value="InterPro"/>
</dbReference>
<dbReference type="Proteomes" id="UP001156102">
    <property type="component" value="Unassembled WGS sequence"/>
</dbReference>
<dbReference type="InterPro" id="IPR002514">
    <property type="entry name" value="Transposase_8"/>
</dbReference>
<dbReference type="RefSeq" id="WP_254760861.1">
    <property type="nucleotide sequence ID" value="NZ_JANCLT010000016.1"/>
</dbReference>
<organism evidence="1 2">
    <name type="scientific">Ectobacillus ponti</name>
    <dbReference type="NCBI Taxonomy" id="2961894"/>
    <lineage>
        <taxon>Bacteria</taxon>
        <taxon>Bacillati</taxon>
        <taxon>Bacillota</taxon>
        <taxon>Bacilli</taxon>
        <taxon>Bacillales</taxon>
        <taxon>Bacillaceae</taxon>
        <taxon>Ectobacillus</taxon>
    </lineage>
</organism>
<protein>
    <submittedName>
        <fullName evidence="1">Transposase</fullName>
    </submittedName>
</protein>
<dbReference type="GO" id="GO:0003677">
    <property type="term" value="F:DNA binding"/>
    <property type="evidence" value="ECO:0007669"/>
    <property type="project" value="InterPro"/>
</dbReference>
<sequence>MRRSKYFKEFKIQVVQEAKEVGNKAAVAGRYEVHENLVKKWVKEFDEHSELAVQWYVLKELEQENDQLKRLLGEKDLEIAILRDLLKKKNPHLRRSWK</sequence>
<gene>
    <name evidence="1" type="ORF">NK662_20655</name>
</gene>
<keyword evidence="2" id="KW-1185">Reference proteome</keyword>
<dbReference type="Gene3D" id="1.10.10.60">
    <property type="entry name" value="Homeodomain-like"/>
    <property type="match status" value="1"/>
</dbReference>
<dbReference type="EMBL" id="JANCLT010000016">
    <property type="protein sequence ID" value="MCP8970935.1"/>
    <property type="molecule type" value="Genomic_DNA"/>
</dbReference>
<evidence type="ECO:0000313" key="2">
    <source>
        <dbReference type="Proteomes" id="UP001156102"/>
    </source>
</evidence>
<name>A0AA41XDK4_9BACI</name>
<comment type="caution">
    <text evidence="1">The sequence shown here is derived from an EMBL/GenBank/DDBJ whole genome shotgun (WGS) entry which is preliminary data.</text>
</comment>
<reference evidence="1" key="1">
    <citation type="submission" date="2022-07" db="EMBL/GenBank/DDBJ databases">
        <authorList>
            <person name="Li W.-J."/>
            <person name="Deng Q.-Q."/>
        </authorList>
    </citation>
    <scope>NUCLEOTIDE SEQUENCE</scope>
    <source>
        <strain evidence="1">SYSU M60031</strain>
    </source>
</reference>